<keyword evidence="2" id="KW-0812">Transmembrane</keyword>
<name>A0ABV1P1E2_9ACTN</name>
<dbReference type="EMBL" id="JBEGDP010000018">
    <property type="protein sequence ID" value="MEQ7848539.1"/>
    <property type="molecule type" value="Genomic_DNA"/>
</dbReference>
<feature type="transmembrane region" description="Helical" evidence="2">
    <location>
        <begin position="58"/>
        <end position="82"/>
    </location>
</feature>
<dbReference type="Proteomes" id="UP001482520">
    <property type="component" value="Unassembled WGS sequence"/>
</dbReference>
<feature type="transmembrane region" description="Helical" evidence="2">
    <location>
        <begin position="123"/>
        <end position="144"/>
    </location>
</feature>
<reference evidence="3 4" key="1">
    <citation type="submission" date="2024-02" db="EMBL/GenBank/DDBJ databases">
        <title>Full genome sequence of Nocardioides kribbensis.</title>
        <authorList>
            <person name="Poletto B.L."/>
            <person name="Silva G."/>
            <person name="Galante D."/>
            <person name="Campos K.R."/>
            <person name="Santos M.B.N."/>
            <person name="Sacchi C.T."/>
        </authorList>
    </citation>
    <scope>NUCLEOTIDE SEQUENCE [LARGE SCALE GENOMIC DNA]</scope>
    <source>
        <strain evidence="3 4">O4R</strain>
    </source>
</reference>
<evidence type="ECO:0000256" key="2">
    <source>
        <dbReference type="SAM" id="Phobius"/>
    </source>
</evidence>
<feature type="compositionally biased region" description="Low complexity" evidence="1">
    <location>
        <begin position="1"/>
        <end position="14"/>
    </location>
</feature>
<protein>
    <recommendedName>
        <fullName evidence="5">DUF4190 domain-containing protein</fullName>
    </recommendedName>
</protein>
<feature type="transmembrane region" description="Helical" evidence="2">
    <location>
        <begin position="94"/>
        <end position="111"/>
    </location>
</feature>
<evidence type="ECO:0000256" key="1">
    <source>
        <dbReference type="SAM" id="MobiDB-lite"/>
    </source>
</evidence>
<organism evidence="3 4">
    <name type="scientific">Nocardioides kribbensis</name>
    <dbReference type="NCBI Taxonomy" id="305517"/>
    <lineage>
        <taxon>Bacteria</taxon>
        <taxon>Bacillati</taxon>
        <taxon>Actinomycetota</taxon>
        <taxon>Actinomycetes</taxon>
        <taxon>Propionibacteriales</taxon>
        <taxon>Nocardioidaceae</taxon>
        <taxon>Nocardioides</taxon>
    </lineage>
</organism>
<keyword evidence="2" id="KW-0472">Membrane</keyword>
<evidence type="ECO:0008006" key="5">
    <source>
        <dbReference type="Google" id="ProtNLM"/>
    </source>
</evidence>
<dbReference type="RefSeq" id="WP_349499506.1">
    <property type="nucleotide sequence ID" value="NZ_JBEFCW010000374.1"/>
</dbReference>
<accession>A0ABV1P1E2</accession>
<feature type="compositionally biased region" description="Basic and acidic residues" evidence="1">
    <location>
        <begin position="34"/>
        <end position="43"/>
    </location>
</feature>
<comment type="caution">
    <text evidence="3">The sequence shown here is derived from an EMBL/GenBank/DDBJ whole genome shotgun (WGS) entry which is preliminary data.</text>
</comment>
<proteinExistence type="predicted"/>
<sequence length="147" mass="15527">MDTTPDRPVTTTPDPSHEPATAEVDPSEPAGSGRADETGRADGADGGPSWWHRDHPTFTALSGFFAGLLFLILVPGVYGAVLNAVVAYDTAERLFPYVLVALLVPAVLLVVPRTRRFGRYMALGMVSTAVVVLGVGGLVLWILVARG</sequence>
<keyword evidence="2" id="KW-1133">Transmembrane helix</keyword>
<keyword evidence="4" id="KW-1185">Reference proteome</keyword>
<gene>
    <name evidence="3" type="ORF">V6R90_14740</name>
</gene>
<evidence type="ECO:0000313" key="4">
    <source>
        <dbReference type="Proteomes" id="UP001482520"/>
    </source>
</evidence>
<feature type="region of interest" description="Disordered" evidence="1">
    <location>
        <begin position="1"/>
        <end position="48"/>
    </location>
</feature>
<evidence type="ECO:0000313" key="3">
    <source>
        <dbReference type="EMBL" id="MEQ7848539.1"/>
    </source>
</evidence>